<dbReference type="EMBL" id="SMYO01000007">
    <property type="protein sequence ID" value="TDK60423.1"/>
    <property type="molecule type" value="Genomic_DNA"/>
</dbReference>
<proteinExistence type="predicted"/>
<gene>
    <name evidence="3" type="ORF">E2K98_17130</name>
    <name evidence="2" type="ORF">RCG21_23635</name>
</gene>
<dbReference type="Proteomes" id="UP000295132">
    <property type="component" value="Unassembled WGS sequence"/>
</dbReference>
<dbReference type="Proteomes" id="UP001178888">
    <property type="component" value="Unassembled WGS sequence"/>
</dbReference>
<feature type="domain" description="NERD" evidence="1">
    <location>
        <begin position="37"/>
        <end position="150"/>
    </location>
</feature>
<dbReference type="EMBL" id="JAVGVR010000001">
    <property type="protein sequence ID" value="MDQ6599291.1"/>
    <property type="molecule type" value="Genomic_DNA"/>
</dbReference>
<organism evidence="3 4">
    <name type="scientific">Bacillus salipaludis</name>
    <dbReference type="NCBI Taxonomy" id="2547811"/>
    <lineage>
        <taxon>Bacteria</taxon>
        <taxon>Bacillati</taxon>
        <taxon>Bacillota</taxon>
        <taxon>Bacilli</taxon>
        <taxon>Bacillales</taxon>
        <taxon>Bacillaceae</taxon>
        <taxon>Bacillus</taxon>
    </lineage>
</organism>
<reference evidence="3 4" key="1">
    <citation type="submission" date="2019-03" db="EMBL/GenBank/DDBJ databases">
        <title>Bacillus niacini sp. nov. a Nicotinate-Metabolizing Mesophile Isolated from Soil.</title>
        <authorList>
            <person name="Zhang G."/>
        </authorList>
    </citation>
    <scope>NUCLEOTIDE SEQUENCE [LARGE SCALE GENOMIC DNA]</scope>
    <source>
        <strain evidence="3 4">WN066</strain>
    </source>
</reference>
<evidence type="ECO:0000313" key="4">
    <source>
        <dbReference type="Proteomes" id="UP000295132"/>
    </source>
</evidence>
<dbReference type="Pfam" id="PF08378">
    <property type="entry name" value="NERD"/>
    <property type="match status" value="1"/>
</dbReference>
<protein>
    <submittedName>
        <fullName evidence="3">NERD domain-containing protein</fullName>
    </submittedName>
    <submittedName>
        <fullName evidence="2">Nuclease-related domain-containing protein</fullName>
    </submittedName>
</protein>
<evidence type="ECO:0000259" key="1">
    <source>
        <dbReference type="PROSITE" id="PS50965"/>
    </source>
</evidence>
<comment type="caution">
    <text evidence="3">The sequence shown here is derived from an EMBL/GenBank/DDBJ whole genome shotgun (WGS) entry which is preliminary data.</text>
</comment>
<keyword evidence="5" id="KW-1185">Reference proteome</keyword>
<reference evidence="2" key="2">
    <citation type="submission" date="2023-08" db="EMBL/GenBank/DDBJ databases">
        <title>Nitrogen cycling bacteria in agricultural field soils.</title>
        <authorList>
            <person name="Jang J."/>
        </authorList>
    </citation>
    <scope>NUCLEOTIDE SEQUENCE</scope>
    <source>
        <strain evidence="2">PS3-36</strain>
    </source>
</reference>
<dbReference type="PROSITE" id="PS50965">
    <property type="entry name" value="NERD"/>
    <property type="match status" value="1"/>
</dbReference>
<name>A0A4V3ATK6_9BACI</name>
<accession>A0A4V3ATK6</accession>
<evidence type="ECO:0000313" key="3">
    <source>
        <dbReference type="EMBL" id="TDK60423.1"/>
    </source>
</evidence>
<dbReference type="InterPro" id="IPR011528">
    <property type="entry name" value="NERD"/>
</dbReference>
<dbReference type="RefSeq" id="WP_133336181.1">
    <property type="nucleotide sequence ID" value="NZ_JAVGVR010000001.1"/>
</dbReference>
<sequence>MPFKARVESEDLKRFKILDQRMLLTADEKKYYKALLKGYEGEVQFDSLTEKLQSDSFILNDLVLEVNHTKFQIDSTIIFQNTYHFFEVKNYEGDYIYDPENFKSGSGKPIQNPLDQLKRSKTLIRQLLQNLGYNLQVEGHVIFINPEFTLLNAPYDLSFIYPSQLNRFLKKLDMKPSRLNNIHIKLANQLVALHQSKVSMIKLPTYEYDQLKKGLNCKGCDSFSVSVQGKKQICNECGYVEMISTAVLRSVEEYKLLFPNWKINSNIIFDWCGGAISKRRIGRTLGKSLKIVGVHQWAVYE</sequence>
<dbReference type="AlphaFoldDB" id="A0A4V3ATK6"/>
<evidence type="ECO:0000313" key="2">
    <source>
        <dbReference type="EMBL" id="MDQ6599291.1"/>
    </source>
</evidence>
<evidence type="ECO:0000313" key="5">
    <source>
        <dbReference type="Proteomes" id="UP001178888"/>
    </source>
</evidence>